<feature type="transmembrane region" description="Helical" evidence="2">
    <location>
        <begin position="38"/>
        <end position="60"/>
    </location>
</feature>
<keyword evidence="4" id="KW-1185">Reference proteome</keyword>
<name>A0A250XRI4_9CHLO</name>
<dbReference type="AlphaFoldDB" id="A0A250XRI4"/>
<feature type="region of interest" description="Disordered" evidence="1">
    <location>
        <begin position="1"/>
        <end position="31"/>
    </location>
</feature>
<feature type="compositionally biased region" description="Basic and acidic residues" evidence="1">
    <location>
        <begin position="19"/>
        <end position="31"/>
    </location>
</feature>
<dbReference type="EMBL" id="BEGY01000184">
    <property type="protein sequence ID" value="GAX85665.1"/>
    <property type="molecule type" value="Genomic_DNA"/>
</dbReference>
<feature type="transmembrane region" description="Helical" evidence="2">
    <location>
        <begin position="72"/>
        <end position="93"/>
    </location>
</feature>
<evidence type="ECO:0000313" key="4">
    <source>
        <dbReference type="Proteomes" id="UP000232323"/>
    </source>
</evidence>
<evidence type="ECO:0000256" key="1">
    <source>
        <dbReference type="SAM" id="MobiDB-lite"/>
    </source>
</evidence>
<evidence type="ECO:0000256" key="2">
    <source>
        <dbReference type="SAM" id="Phobius"/>
    </source>
</evidence>
<keyword evidence="2" id="KW-0472">Membrane</keyword>
<sequence>MRRFISNSYAPHPHNNFRGQKEEGSQPDDRMGQRSPSYYINLMVFATVAGILSALLLTVLLRGSPIVRRFSVAIIAFEVSLVLIILSAIWQIIKIEGEALVAQQNSYNNLLQVTTCPDYWTQDGTTCNNSYIPPGGKVKYTVIGDPNAPAPSTVSLDSLNNQTVATGTSEFAVRSWTALSAVTTTSPPGQNRAVG</sequence>
<keyword evidence="2" id="KW-1133">Transmembrane helix</keyword>
<accession>A0A250XRI4</accession>
<protein>
    <submittedName>
        <fullName evidence="3">Uncharacterized protein</fullName>
    </submittedName>
</protein>
<keyword evidence="2" id="KW-0812">Transmembrane</keyword>
<dbReference type="Proteomes" id="UP000232323">
    <property type="component" value="Unassembled WGS sequence"/>
</dbReference>
<evidence type="ECO:0000313" key="3">
    <source>
        <dbReference type="EMBL" id="GAX85665.1"/>
    </source>
</evidence>
<reference evidence="3 4" key="1">
    <citation type="submission" date="2017-08" db="EMBL/GenBank/DDBJ databases">
        <title>Acidophilic green algal genome provides insights into adaptation to an acidic environment.</title>
        <authorList>
            <person name="Hirooka S."/>
            <person name="Hirose Y."/>
            <person name="Kanesaki Y."/>
            <person name="Higuchi S."/>
            <person name="Fujiwara T."/>
            <person name="Onuma R."/>
            <person name="Era A."/>
            <person name="Ohbayashi R."/>
            <person name="Uzuka A."/>
            <person name="Nozaki H."/>
            <person name="Yoshikawa H."/>
            <person name="Miyagishima S.Y."/>
        </authorList>
    </citation>
    <scope>NUCLEOTIDE SEQUENCE [LARGE SCALE GENOMIC DNA]</scope>
    <source>
        <strain evidence="3 4">NIES-2499</strain>
    </source>
</reference>
<proteinExistence type="predicted"/>
<gene>
    <name evidence="3" type="ORF">CEUSTIGMA_g13080.t1</name>
</gene>
<comment type="caution">
    <text evidence="3">The sequence shown here is derived from an EMBL/GenBank/DDBJ whole genome shotgun (WGS) entry which is preliminary data.</text>
</comment>
<organism evidence="3 4">
    <name type="scientific">Chlamydomonas eustigma</name>
    <dbReference type="NCBI Taxonomy" id="1157962"/>
    <lineage>
        <taxon>Eukaryota</taxon>
        <taxon>Viridiplantae</taxon>
        <taxon>Chlorophyta</taxon>
        <taxon>core chlorophytes</taxon>
        <taxon>Chlorophyceae</taxon>
        <taxon>CS clade</taxon>
        <taxon>Chlamydomonadales</taxon>
        <taxon>Chlamydomonadaceae</taxon>
        <taxon>Chlamydomonas</taxon>
    </lineage>
</organism>